<keyword evidence="8" id="KW-1185">Reference proteome</keyword>
<evidence type="ECO:0000313" key="8">
    <source>
        <dbReference type="Proteomes" id="UP001597549"/>
    </source>
</evidence>
<name>A0ABW5ZB92_9FLAO</name>
<dbReference type="PANTHER" id="PTHR30026:SF20">
    <property type="entry name" value="OUTER MEMBRANE PROTEIN TOLC"/>
    <property type="match status" value="1"/>
</dbReference>
<keyword evidence="2" id="KW-1134">Transmembrane beta strand</keyword>
<keyword evidence="5" id="KW-0998">Cell outer membrane</keyword>
<dbReference type="PANTHER" id="PTHR30026">
    <property type="entry name" value="OUTER MEMBRANE PROTEIN TOLC"/>
    <property type="match status" value="1"/>
</dbReference>
<dbReference type="InterPro" id="IPR051906">
    <property type="entry name" value="TolC-like"/>
</dbReference>
<dbReference type="SUPFAM" id="SSF56954">
    <property type="entry name" value="Outer membrane efflux proteins (OEP)"/>
    <property type="match status" value="1"/>
</dbReference>
<dbReference type="Proteomes" id="UP001597549">
    <property type="component" value="Unassembled WGS sequence"/>
</dbReference>
<sequence length="476" mass="56393">MSKVFVVLFIFVVTEIYSQKEISIEEILETLIYNTDEYNTIQKNSIIQNEGYNIINNNFLPKLSLELNVPNYDHSINVITQPNGDNVFIDRKQANSSVVLDISQPIFFSGGYFNIKSSLNRVDLLTRSQVEYSSNWFNIGLIQPINGYNQFKWMKKINESNYSFNQMEQKRAIEDLKIELIERYFDILVLQLKTELTTKNINLKEEKIKNLKSLYENERILEADLLQEKISLNQLKIGLEQQNNQYDAEKNKFKNILNFNSSTFTLLKPEDFGFLEFDINFLKERIKKYGIDIYFETKLLEAERDYKKAKSERGIQINLQLAYGANSVNNSLDGLYEIPSKREFANLNVKIPILNWNENKRKMIIAKENKEILDNNLKITSEDLDLRVIQTVNYMNSLKNQNDIFLQNLELMQKNLEVVKNLYEFNRITLSDFDYQLFNEETIKVDYLNNLKSIWLNRYQLRKLTLYDFYEQKIIN</sequence>
<comment type="subcellular location">
    <subcellularLocation>
        <location evidence="1">Cell outer membrane</location>
    </subcellularLocation>
</comment>
<comment type="caution">
    <text evidence="7">The sequence shown here is derived from an EMBL/GenBank/DDBJ whole genome shotgun (WGS) entry which is preliminary data.</text>
</comment>
<evidence type="ECO:0000313" key="7">
    <source>
        <dbReference type="EMBL" id="MFD2909760.1"/>
    </source>
</evidence>
<evidence type="ECO:0000256" key="1">
    <source>
        <dbReference type="ARBA" id="ARBA00004442"/>
    </source>
</evidence>
<evidence type="ECO:0000256" key="5">
    <source>
        <dbReference type="ARBA" id="ARBA00023237"/>
    </source>
</evidence>
<keyword evidence="6" id="KW-0175">Coiled coil</keyword>
<organism evidence="7 8">
    <name type="scientific">Flavobacterium ardleyense</name>
    <dbReference type="NCBI Taxonomy" id="2038737"/>
    <lineage>
        <taxon>Bacteria</taxon>
        <taxon>Pseudomonadati</taxon>
        <taxon>Bacteroidota</taxon>
        <taxon>Flavobacteriia</taxon>
        <taxon>Flavobacteriales</taxon>
        <taxon>Flavobacteriaceae</taxon>
        <taxon>Flavobacterium</taxon>
    </lineage>
</organism>
<reference evidence="8" key="1">
    <citation type="journal article" date="2019" name="Int. J. Syst. Evol. Microbiol.">
        <title>The Global Catalogue of Microorganisms (GCM) 10K type strain sequencing project: providing services to taxonomists for standard genome sequencing and annotation.</title>
        <authorList>
            <consortium name="The Broad Institute Genomics Platform"/>
            <consortium name="The Broad Institute Genome Sequencing Center for Infectious Disease"/>
            <person name="Wu L."/>
            <person name="Ma J."/>
        </authorList>
    </citation>
    <scope>NUCLEOTIDE SEQUENCE [LARGE SCALE GENOMIC DNA]</scope>
    <source>
        <strain evidence="8">KCTC 52644</strain>
    </source>
</reference>
<accession>A0ABW5ZB92</accession>
<keyword evidence="4" id="KW-0472">Membrane</keyword>
<dbReference type="Gene3D" id="1.20.1600.10">
    <property type="entry name" value="Outer membrane efflux proteins (OEP)"/>
    <property type="match status" value="1"/>
</dbReference>
<keyword evidence="3" id="KW-0812">Transmembrane</keyword>
<dbReference type="RefSeq" id="WP_379808580.1">
    <property type="nucleotide sequence ID" value="NZ_JBHUOL010000021.1"/>
</dbReference>
<evidence type="ECO:0000256" key="2">
    <source>
        <dbReference type="ARBA" id="ARBA00022452"/>
    </source>
</evidence>
<proteinExistence type="predicted"/>
<dbReference type="EMBL" id="JBHUOL010000021">
    <property type="protein sequence ID" value="MFD2909760.1"/>
    <property type="molecule type" value="Genomic_DNA"/>
</dbReference>
<evidence type="ECO:0000256" key="4">
    <source>
        <dbReference type="ARBA" id="ARBA00023136"/>
    </source>
</evidence>
<protein>
    <submittedName>
        <fullName evidence="7">TolC family protein</fullName>
    </submittedName>
</protein>
<feature type="coiled-coil region" evidence="6">
    <location>
        <begin position="201"/>
        <end position="252"/>
    </location>
</feature>
<evidence type="ECO:0000256" key="3">
    <source>
        <dbReference type="ARBA" id="ARBA00022692"/>
    </source>
</evidence>
<gene>
    <name evidence="7" type="ORF">ACFSX9_13565</name>
</gene>
<evidence type="ECO:0000256" key="6">
    <source>
        <dbReference type="SAM" id="Coils"/>
    </source>
</evidence>